<keyword evidence="1" id="KW-0812">Transmembrane</keyword>
<feature type="transmembrane region" description="Helical" evidence="1">
    <location>
        <begin position="305"/>
        <end position="323"/>
    </location>
</feature>
<evidence type="ECO:0008006" key="4">
    <source>
        <dbReference type="Google" id="ProtNLM"/>
    </source>
</evidence>
<proteinExistence type="predicted"/>
<comment type="caution">
    <text evidence="2">The sequence shown here is derived from an EMBL/GenBank/DDBJ whole genome shotgun (WGS) entry which is preliminary data.</text>
</comment>
<dbReference type="EMBL" id="BDSG01000024">
    <property type="protein sequence ID" value="GBL09816.1"/>
    <property type="molecule type" value="Genomic_DNA"/>
</dbReference>
<sequence length="540" mass="62047">MTILKRLPISHPLFWAITYFTALGIISVILGQDVSWDLRNYHFYNPYMLLTGRFKYDVLPAQIQTFFNPLIDVPFFVAIYYLKLPPIVVGFLMGGFHGLNQWLVHLITYHSLDKVSERYKITLSIAAAITSIFGAAYISELGTSIGDNTTSVLVLGGLFLIISSFGKNLPITSTNILLAGLLLGLATGLKLTNALYSISFLVAINFLPNSWSEKLRNLILSILSMAVGFSLTAGYWIILMWTKFANPLFPFFNKIFQSPYIETDVNLQDLRFLPRDIWQWLFYPFYFAQEQTLVAELKFKESRFALAYILIVALLGFILYRYATKKLIFPVNNLIYSSILSFLLPFYLTAYFIWLIKFSIYRYLIVLELITPILILLIVAYFYPKRNPVLLVTLGIFVVILATVKPLDWWRIPWSDNYFSIDRQALVQYQDDVIVLWGGEPVGYVVPYFPSNTRFLRITGNFGLSPHTKMSKIAEEIIDKTPESSLYLLEVDFEIKESDREKSKQAALELRKLVIERNNCQPFITAIEKYSICKLGKISP</sequence>
<evidence type="ECO:0000313" key="2">
    <source>
        <dbReference type="EMBL" id="GBL09816.1"/>
    </source>
</evidence>
<dbReference type="RefSeq" id="WP_110578530.1">
    <property type="nucleotide sequence ID" value="NZ_BDSG01000024.1"/>
</dbReference>
<accession>A0A2Z6UNI4</accession>
<dbReference type="Proteomes" id="UP000248272">
    <property type="component" value="Unassembled WGS sequence"/>
</dbReference>
<feature type="transmembrane region" description="Helical" evidence="1">
    <location>
        <begin position="12"/>
        <end position="31"/>
    </location>
</feature>
<evidence type="ECO:0000313" key="3">
    <source>
        <dbReference type="Proteomes" id="UP000248272"/>
    </source>
</evidence>
<organism evidence="2 3">
    <name type="scientific">Microcystis aeruginosa Sj</name>
    <dbReference type="NCBI Taxonomy" id="1979544"/>
    <lineage>
        <taxon>Bacteria</taxon>
        <taxon>Bacillati</taxon>
        <taxon>Cyanobacteriota</taxon>
        <taxon>Cyanophyceae</taxon>
        <taxon>Oscillatoriophycideae</taxon>
        <taxon>Chroococcales</taxon>
        <taxon>Microcystaceae</taxon>
        <taxon>Microcystis</taxon>
    </lineage>
</organism>
<feature type="transmembrane region" description="Helical" evidence="1">
    <location>
        <begin position="218"/>
        <end position="238"/>
    </location>
</feature>
<protein>
    <recommendedName>
        <fullName evidence="4">Glycosyltransferase RgtA/B/C/D-like domain-containing protein</fullName>
    </recommendedName>
</protein>
<keyword evidence="1" id="KW-0472">Membrane</keyword>
<reference evidence="2 3" key="1">
    <citation type="journal article" date="2018" name="Front. Microbiol.">
        <title>Adaptation of the Freshwater Bloom-Forming Cyanobacterium Microcystis aeruginosa to Brackish Water Is Driven by Recent Horizontal Transfer of Sucrose Genes.</title>
        <authorList>
            <person name="Tanabe Y."/>
            <person name="Hodoki Y."/>
            <person name="Sano T."/>
            <person name="Tada K."/>
            <person name="Watanabe M.M."/>
        </authorList>
    </citation>
    <scope>NUCLEOTIDE SEQUENCE [LARGE SCALE GENOMIC DNA]</scope>
    <source>
        <strain evidence="2 3">Sj</strain>
    </source>
</reference>
<feature type="transmembrane region" description="Helical" evidence="1">
    <location>
        <begin position="335"/>
        <end position="356"/>
    </location>
</feature>
<dbReference type="AlphaFoldDB" id="A0A2Z6UNI4"/>
<name>A0A2Z6UNI4_MICAE</name>
<gene>
    <name evidence="2" type="ORF">MSj_01296</name>
</gene>
<keyword evidence="1" id="KW-1133">Transmembrane helix</keyword>
<feature type="transmembrane region" description="Helical" evidence="1">
    <location>
        <begin position="119"/>
        <end position="138"/>
    </location>
</feature>
<feature type="transmembrane region" description="Helical" evidence="1">
    <location>
        <begin position="389"/>
        <end position="407"/>
    </location>
</feature>
<evidence type="ECO:0000256" key="1">
    <source>
        <dbReference type="SAM" id="Phobius"/>
    </source>
</evidence>
<feature type="transmembrane region" description="Helical" evidence="1">
    <location>
        <begin position="363"/>
        <end position="383"/>
    </location>
</feature>
<feature type="transmembrane region" description="Helical" evidence="1">
    <location>
        <begin position="176"/>
        <end position="198"/>
    </location>
</feature>
<feature type="transmembrane region" description="Helical" evidence="1">
    <location>
        <begin position="78"/>
        <end position="99"/>
    </location>
</feature>
<feature type="transmembrane region" description="Helical" evidence="1">
    <location>
        <begin position="150"/>
        <end position="169"/>
    </location>
</feature>